<dbReference type="STRING" id="355243.SAMN03080615_01106"/>
<evidence type="ECO:0000256" key="7">
    <source>
        <dbReference type="SAM" id="Phobius"/>
    </source>
</evidence>
<name>A0A1H9EWB4_9GAMM</name>
<dbReference type="RefSeq" id="WP_091355043.1">
    <property type="nucleotide sequence ID" value="NZ_AP025284.1"/>
</dbReference>
<evidence type="ECO:0000256" key="2">
    <source>
        <dbReference type="ARBA" id="ARBA00006679"/>
    </source>
</evidence>
<evidence type="ECO:0000313" key="9">
    <source>
        <dbReference type="Proteomes" id="UP000198749"/>
    </source>
</evidence>
<dbReference type="InterPro" id="IPR032808">
    <property type="entry name" value="DoxX"/>
</dbReference>
<evidence type="ECO:0000256" key="1">
    <source>
        <dbReference type="ARBA" id="ARBA00004651"/>
    </source>
</evidence>
<keyword evidence="9" id="KW-1185">Reference proteome</keyword>
<dbReference type="Pfam" id="PF07681">
    <property type="entry name" value="DoxX"/>
    <property type="match status" value="1"/>
</dbReference>
<comment type="similarity">
    <text evidence="2">Belongs to the DoxX family.</text>
</comment>
<keyword evidence="4 7" id="KW-0812">Transmembrane</keyword>
<evidence type="ECO:0000256" key="5">
    <source>
        <dbReference type="ARBA" id="ARBA00022989"/>
    </source>
</evidence>
<dbReference type="Proteomes" id="UP000198749">
    <property type="component" value="Unassembled WGS sequence"/>
</dbReference>
<dbReference type="GO" id="GO:0005886">
    <property type="term" value="C:plasma membrane"/>
    <property type="evidence" value="ECO:0007669"/>
    <property type="project" value="UniProtKB-SubCell"/>
</dbReference>
<feature type="transmembrane region" description="Helical" evidence="7">
    <location>
        <begin position="21"/>
        <end position="39"/>
    </location>
</feature>
<sequence>MGMVGKLRERYVQLGVQLSRLLEPLALFFLRFMVAKVFLDSGLSKWDGFLKFNVEKYDLFKYEFFCPDPVRPGALQLCNPETLEYVEGSFVVKMIELLAVFAGIAEVVLPVLLIIGLLSRFAALGLIGMTMFIQLAVFPTWDHWINPASWWAVSLLVIVARGPGILSIDRLLGLDAKPASL</sequence>
<evidence type="ECO:0000256" key="3">
    <source>
        <dbReference type="ARBA" id="ARBA00022475"/>
    </source>
</evidence>
<protein>
    <submittedName>
        <fullName evidence="8">Putative oxidoreductase</fullName>
    </submittedName>
</protein>
<dbReference type="PANTHER" id="PTHR33452:SF1">
    <property type="entry name" value="INNER MEMBRANE PROTEIN YPHA-RELATED"/>
    <property type="match status" value="1"/>
</dbReference>
<accession>A0A1H9EWB4</accession>
<feature type="transmembrane region" description="Helical" evidence="7">
    <location>
        <begin position="150"/>
        <end position="168"/>
    </location>
</feature>
<dbReference type="PANTHER" id="PTHR33452">
    <property type="entry name" value="OXIDOREDUCTASE CATD-RELATED"/>
    <property type="match status" value="1"/>
</dbReference>
<proteinExistence type="inferred from homology"/>
<comment type="subcellular location">
    <subcellularLocation>
        <location evidence="1">Cell membrane</location>
        <topology evidence="1">Multi-pass membrane protein</topology>
    </subcellularLocation>
</comment>
<feature type="transmembrane region" description="Helical" evidence="7">
    <location>
        <begin position="121"/>
        <end position="138"/>
    </location>
</feature>
<organism evidence="8 9">
    <name type="scientific">Amphritea atlantica</name>
    <dbReference type="NCBI Taxonomy" id="355243"/>
    <lineage>
        <taxon>Bacteria</taxon>
        <taxon>Pseudomonadati</taxon>
        <taxon>Pseudomonadota</taxon>
        <taxon>Gammaproteobacteria</taxon>
        <taxon>Oceanospirillales</taxon>
        <taxon>Oceanospirillaceae</taxon>
        <taxon>Amphritea</taxon>
    </lineage>
</organism>
<keyword evidence="3" id="KW-1003">Cell membrane</keyword>
<dbReference type="EMBL" id="FOGB01000002">
    <property type="protein sequence ID" value="SEQ29919.1"/>
    <property type="molecule type" value="Genomic_DNA"/>
</dbReference>
<dbReference type="OrthoDB" id="121744at2"/>
<keyword evidence="6 7" id="KW-0472">Membrane</keyword>
<keyword evidence="5 7" id="KW-1133">Transmembrane helix</keyword>
<evidence type="ECO:0000256" key="4">
    <source>
        <dbReference type="ARBA" id="ARBA00022692"/>
    </source>
</evidence>
<evidence type="ECO:0000313" key="8">
    <source>
        <dbReference type="EMBL" id="SEQ29919.1"/>
    </source>
</evidence>
<evidence type="ECO:0000256" key="6">
    <source>
        <dbReference type="ARBA" id="ARBA00023136"/>
    </source>
</evidence>
<dbReference type="InterPro" id="IPR051907">
    <property type="entry name" value="DoxX-like_oxidoreductase"/>
</dbReference>
<gene>
    <name evidence="8" type="ORF">SAMN03080615_01106</name>
</gene>
<feature type="transmembrane region" description="Helical" evidence="7">
    <location>
        <begin position="90"/>
        <end position="114"/>
    </location>
</feature>
<reference evidence="9" key="1">
    <citation type="submission" date="2016-10" db="EMBL/GenBank/DDBJ databases">
        <authorList>
            <person name="Varghese N."/>
            <person name="Submissions S."/>
        </authorList>
    </citation>
    <scope>NUCLEOTIDE SEQUENCE [LARGE SCALE GENOMIC DNA]</scope>
    <source>
        <strain evidence="9">DSM 18887</strain>
    </source>
</reference>
<dbReference type="AlphaFoldDB" id="A0A1H9EWB4"/>